<evidence type="ECO:0000256" key="5">
    <source>
        <dbReference type="SAM" id="MobiDB-lite"/>
    </source>
</evidence>
<keyword evidence="6" id="KW-0472">Membrane</keyword>
<evidence type="ECO:0000256" key="1">
    <source>
        <dbReference type="ARBA" id="ARBA00022741"/>
    </source>
</evidence>
<evidence type="ECO:0000256" key="2">
    <source>
        <dbReference type="ARBA" id="ARBA00022840"/>
    </source>
</evidence>
<dbReference type="PROSITE" id="PS50011">
    <property type="entry name" value="PROTEIN_KINASE_DOM"/>
    <property type="match status" value="1"/>
</dbReference>
<name>A0A813HC43_POLGL</name>
<reference evidence="8" key="1">
    <citation type="submission" date="2021-02" db="EMBL/GenBank/DDBJ databases">
        <authorList>
            <person name="Dougan E. K."/>
            <person name="Rhodes N."/>
            <person name="Thang M."/>
            <person name="Chan C."/>
        </authorList>
    </citation>
    <scope>NUCLEOTIDE SEQUENCE</scope>
</reference>
<dbReference type="Proteomes" id="UP000626109">
    <property type="component" value="Unassembled WGS sequence"/>
</dbReference>
<keyword evidence="6" id="KW-0812">Transmembrane</keyword>
<keyword evidence="2 3" id="KW-0067">ATP-binding</keyword>
<dbReference type="Pfam" id="PF00069">
    <property type="entry name" value="Pkinase"/>
    <property type="match status" value="1"/>
</dbReference>
<evidence type="ECO:0000256" key="6">
    <source>
        <dbReference type="SAM" id="Phobius"/>
    </source>
</evidence>
<gene>
    <name evidence="8" type="ORF">PGLA1383_LOCUS51356</name>
    <name evidence="9" type="ORF">PGLA2088_LOCUS23167</name>
</gene>
<dbReference type="InterPro" id="IPR000719">
    <property type="entry name" value="Prot_kinase_dom"/>
</dbReference>
<comment type="caution">
    <text evidence="8">The sequence shown here is derived from an EMBL/GenBank/DDBJ whole genome shotgun (WGS) entry which is preliminary data.</text>
</comment>
<dbReference type="PANTHER" id="PTHR24347">
    <property type="entry name" value="SERINE/THREONINE-PROTEIN KINASE"/>
    <property type="match status" value="1"/>
</dbReference>
<keyword evidence="6" id="KW-1133">Transmembrane helix</keyword>
<dbReference type="PROSITE" id="PS00108">
    <property type="entry name" value="PROTEIN_KINASE_ST"/>
    <property type="match status" value="1"/>
</dbReference>
<evidence type="ECO:0000259" key="7">
    <source>
        <dbReference type="PROSITE" id="PS50011"/>
    </source>
</evidence>
<keyword evidence="4" id="KW-0808">Transferase</keyword>
<dbReference type="EMBL" id="CAJNNV010031347">
    <property type="protein sequence ID" value="CAE8635774.1"/>
    <property type="molecule type" value="Genomic_DNA"/>
</dbReference>
<proteinExistence type="inferred from homology"/>
<sequence>MDEHLDSQWATPPAPPDLDAEDEAEPAYLGGPKRESAILGRRSSKCSQNSVKSSAFSHLQWINSHACEPNGTVVLDPDGKEFTTEKDLDSPLSVVASVFSPMPQTRHTKLAVHPLADLAVHYELMKQLGQGAYGQVREARSRDSGNLFAVKSITHGYLDTPDVYDKELIFAWRMEHPYVANIYDTFHDDGHLHLVMELCTGGSLTHRINSECNMHSEPRGLRGHQVIGYIWEMLSGIAYLHHYRIAHRDVKPDNYMLATPDSNATLRLIDFGLATNISRHNFLTERVGTPDFAAPEVLAGKPYDVKCDIWSIGVVSYLCAVGYQPFNGKTGPEVMTHVLKNPVIFDPMRWDLVKPQVRSIVTEMPATWPYTAGFVVLPVVVVVGVVVVFVVVVVVVVVVLLLVLVVVVIVLLLLLFIRLFVSCCCCCCCGCCCCCCDCSCACPFPYYCCCSSCGCGCGCGCGGCW</sequence>
<accession>A0A813HC43</accession>
<keyword evidence="10" id="KW-1185">Reference proteome</keyword>
<evidence type="ECO:0000256" key="3">
    <source>
        <dbReference type="PROSITE-ProRule" id="PRU10141"/>
    </source>
</evidence>
<evidence type="ECO:0000313" key="8">
    <source>
        <dbReference type="EMBL" id="CAE8635774.1"/>
    </source>
</evidence>
<evidence type="ECO:0000313" key="10">
    <source>
        <dbReference type="Proteomes" id="UP000654075"/>
    </source>
</evidence>
<keyword evidence="1 3" id="KW-0547">Nucleotide-binding</keyword>
<evidence type="ECO:0000256" key="4">
    <source>
        <dbReference type="RuleBase" id="RU000304"/>
    </source>
</evidence>
<feature type="region of interest" description="Disordered" evidence="5">
    <location>
        <begin position="1"/>
        <end position="44"/>
    </location>
</feature>
<dbReference type="GO" id="GO:0004674">
    <property type="term" value="F:protein serine/threonine kinase activity"/>
    <property type="evidence" value="ECO:0007669"/>
    <property type="project" value="UniProtKB-KW"/>
</dbReference>
<dbReference type="InterPro" id="IPR017441">
    <property type="entry name" value="Protein_kinase_ATP_BS"/>
</dbReference>
<dbReference type="SMART" id="SM00220">
    <property type="entry name" value="S_TKc"/>
    <property type="match status" value="1"/>
</dbReference>
<dbReference type="SUPFAM" id="SSF56112">
    <property type="entry name" value="Protein kinase-like (PK-like)"/>
    <property type="match status" value="1"/>
</dbReference>
<dbReference type="EMBL" id="CAJNNW010026127">
    <property type="protein sequence ID" value="CAE8682898.1"/>
    <property type="molecule type" value="Genomic_DNA"/>
</dbReference>
<dbReference type="GO" id="GO:0005524">
    <property type="term" value="F:ATP binding"/>
    <property type="evidence" value="ECO:0007669"/>
    <property type="project" value="UniProtKB-UniRule"/>
</dbReference>
<dbReference type="AlphaFoldDB" id="A0A813HC43"/>
<dbReference type="OrthoDB" id="504170at2759"/>
<dbReference type="Proteomes" id="UP000654075">
    <property type="component" value="Unassembled WGS sequence"/>
</dbReference>
<keyword evidence="4" id="KW-0418">Kinase</keyword>
<dbReference type="InterPro" id="IPR011009">
    <property type="entry name" value="Kinase-like_dom_sf"/>
</dbReference>
<dbReference type="Gene3D" id="1.10.510.10">
    <property type="entry name" value="Transferase(Phosphotransferase) domain 1"/>
    <property type="match status" value="1"/>
</dbReference>
<protein>
    <recommendedName>
        <fullName evidence="7">Protein kinase domain-containing protein</fullName>
    </recommendedName>
</protein>
<organism evidence="8 10">
    <name type="scientific">Polarella glacialis</name>
    <name type="common">Dinoflagellate</name>
    <dbReference type="NCBI Taxonomy" id="89957"/>
    <lineage>
        <taxon>Eukaryota</taxon>
        <taxon>Sar</taxon>
        <taxon>Alveolata</taxon>
        <taxon>Dinophyceae</taxon>
        <taxon>Suessiales</taxon>
        <taxon>Suessiaceae</taxon>
        <taxon>Polarella</taxon>
    </lineage>
</organism>
<evidence type="ECO:0000313" key="9">
    <source>
        <dbReference type="EMBL" id="CAE8682898.1"/>
    </source>
</evidence>
<feature type="binding site" evidence="3">
    <location>
        <position position="151"/>
    </location>
    <ligand>
        <name>ATP</name>
        <dbReference type="ChEBI" id="CHEBI:30616"/>
    </ligand>
</feature>
<feature type="transmembrane region" description="Helical" evidence="6">
    <location>
        <begin position="399"/>
        <end position="421"/>
    </location>
</feature>
<dbReference type="InterPro" id="IPR008271">
    <property type="entry name" value="Ser/Thr_kinase_AS"/>
</dbReference>
<feature type="domain" description="Protein kinase" evidence="7">
    <location>
        <begin position="122"/>
        <end position="380"/>
    </location>
</feature>
<dbReference type="Gene3D" id="3.30.200.20">
    <property type="entry name" value="Phosphorylase Kinase, domain 1"/>
    <property type="match status" value="1"/>
</dbReference>
<feature type="transmembrane region" description="Helical" evidence="6">
    <location>
        <begin position="368"/>
        <end position="392"/>
    </location>
</feature>
<dbReference type="PROSITE" id="PS00107">
    <property type="entry name" value="PROTEIN_KINASE_ATP"/>
    <property type="match status" value="1"/>
</dbReference>
<comment type="similarity">
    <text evidence="4">Belongs to the protein kinase superfamily.</text>
</comment>
<keyword evidence="4" id="KW-0723">Serine/threonine-protein kinase</keyword>